<dbReference type="InterPro" id="IPR000277">
    <property type="entry name" value="Cys/Met-Metab_PyrdxlP-dep_enz"/>
</dbReference>
<dbReference type="InterPro" id="IPR006233">
    <property type="entry name" value="Cys_b_lyase_bac"/>
</dbReference>
<dbReference type="SUPFAM" id="SSF53383">
    <property type="entry name" value="PLP-dependent transferases"/>
    <property type="match status" value="1"/>
</dbReference>
<dbReference type="GO" id="GO:0047804">
    <property type="term" value="F:cysteine-S-conjugate beta-lyase activity"/>
    <property type="evidence" value="ECO:0007669"/>
    <property type="project" value="InterPro"/>
</dbReference>
<comment type="cofactor">
    <cofactor evidence="1 7">
        <name>pyridoxal 5'-phosphate</name>
        <dbReference type="ChEBI" id="CHEBI:597326"/>
    </cofactor>
</comment>
<dbReference type="EMBL" id="CP049989">
    <property type="protein sequence ID" value="QIM52190.1"/>
    <property type="molecule type" value="Genomic_DNA"/>
</dbReference>
<feature type="modified residue" description="N6-(pyridoxal phosphate)lysine" evidence="6">
    <location>
        <position position="215"/>
    </location>
</feature>
<dbReference type="EC" id="4.4.1.8" evidence="8"/>
<keyword evidence="3 6" id="KW-0663">Pyridoxal phosphate</keyword>
<dbReference type="Proteomes" id="UP000503162">
    <property type="component" value="Chromosome"/>
</dbReference>
<evidence type="ECO:0000256" key="7">
    <source>
        <dbReference type="RuleBase" id="RU362118"/>
    </source>
</evidence>
<evidence type="ECO:0000256" key="4">
    <source>
        <dbReference type="ARBA" id="ARBA00023239"/>
    </source>
</evidence>
<reference evidence="8 9" key="1">
    <citation type="submission" date="2020-03" db="EMBL/GenBank/DDBJ databases">
        <title>Hydrogenophaga sp. nov. isolated from cyanobacterial mat.</title>
        <authorList>
            <person name="Thorat V."/>
            <person name="Kirdat K."/>
            <person name="Tiwarekar B."/>
            <person name="Costa E.D."/>
            <person name="Yadav A."/>
        </authorList>
    </citation>
    <scope>NUCLEOTIDE SEQUENCE [LARGE SCALE GENOMIC DNA]</scope>
    <source>
        <strain evidence="8 9">BA0156</strain>
    </source>
</reference>
<dbReference type="GO" id="GO:0030170">
    <property type="term" value="F:pyridoxal phosphate binding"/>
    <property type="evidence" value="ECO:0007669"/>
    <property type="project" value="InterPro"/>
</dbReference>
<dbReference type="KEGG" id="hcz:G9Q37_08560"/>
<dbReference type="GO" id="GO:0019346">
    <property type="term" value="P:transsulfuration"/>
    <property type="evidence" value="ECO:0007669"/>
    <property type="project" value="InterPro"/>
</dbReference>
<dbReference type="Gene3D" id="3.40.640.10">
    <property type="entry name" value="Type I PLP-dependent aspartate aminotransferase-like (Major domain)"/>
    <property type="match status" value="1"/>
</dbReference>
<evidence type="ECO:0000313" key="9">
    <source>
        <dbReference type="Proteomes" id="UP000503162"/>
    </source>
</evidence>
<dbReference type="InterPro" id="IPR015421">
    <property type="entry name" value="PyrdxlP-dep_Trfase_major"/>
</dbReference>
<dbReference type="InterPro" id="IPR015424">
    <property type="entry name" value="PyrdxlP-dep_Trfase"/>
</dbReference>
<evidence type="ECO:0000256" key="2">
    <source>
        <dbReference type="ARBA" id="ARBA00009077"/>
    </source>
</evidence>
<dbReference type="GO" id="GO:0019450">
    <property type="term" value="P:L-cysteine catabolic process to pyruvate"/>
    <property type="evidence" value="ECO:0007669"/>
    <property type="project" value="TreeGrafter"/>
</dbReference>
<dbReference type="Pfam" id="PF01053">
    <property type="entry name" value="Cys_Met_Meta_PP"/>
    <property type="match status" value="1"/>
</dbReference>
<dbReference type="InterPro" id="IPR015422">
    <property type="entry name" value="PyrdxlP-dep_Trfase_small"/>
</dbReference>
<proteinExistence type="inferred from homology"/>
<dbReference type="AlphaFoldDB" id="A0A6G8IGU5"/>
<evidence type="ECO:0000256" key="3">
    <source>
        <dbReference type="ARBA" id="ARBA00022898"/>
    </source>
</evidence>
<sequence>MTDHLSTHLIHHPYKPPEGFEAVAPGVHKASTVIFPSVHALRTAEWKDKSGYTYGLHGTPTTFILEERIAALEGGRFCVLAPSGLSALALVDMAFLRSGDELLIPDNAYGPGKAFAQGELAAWGITHRFYDPMNPADLAARITPATRLVWFEAPGSITLEFPDLPALVAVVKAANAANGAHARPIVTALDNTWGAGIAFKAFELGVDVSMQALTKYPSGGADVLMGSVVTRDEALHRAVLLCHMRLGLGVSGNDTELVLRGLQTIELRYRQQDATARELSAWLQGQPGIARVFNPALPGSPGHEVWRRDARASACLFSAAIDPAVPQARIDAFCDALRLFKLGWSWAGPVSLCAPYDLPSIRTLGWPHAGGLVRFAAGLEHVDDLRADLAQALPLLQA</sequence>
<keyword evidence="4 8" id="KW-0456">Lyase</keyword>
<evidence type="ECO:0000256" key="5">
    <source>
        <dbReference type="ARBA" id="ARBA00047517"/>
    </source>
</evidence>
<evidence type="ECO:0000256" key="6">
    <source>
        <dbReference type="PIRSR" id="PIRSR001434-2"/>
    </source>
</evidence>
<dbReference type="PIRSF" id="PIRSF001434">
    <property type="entry name" value="CGS"/>
    <property type="match status" value="1"/>
</dbReference>
<keyword evidence="9" id="KW-1185">Reference proteome</keyword>
<comment type="similarity">
    <text evidence="2 7">Belongs to the trans-sulfuration enzymes family.</text>
</comment>
<evidence type="ECO:0000256" key="1">
    <source>
        <dbReference type="ARBA" id="ARBA00001933"/>
    </source>
</evidence>
<comment type="catalytic activity">
    <reaction evidence="5">
        <text>L,L-cystathionine + H2O = L-homocysteine + pyruvate + NH4(+)</text>
        <dbReference type="Rhea" id="RHEA:13965"/>
        <dbReference type="ChEBI" id="CHEBI:15361"/>
        <dbReference type="ChEBI" id="CHEBI:15377"/>
        <dbReference type="ChEBI" id="CHEBI:28938"/>
        <dbReference type="ChEBI" id="CHEBI:58161"/>
        <dbReference type="ChEBI" id="CHEBI:58199"/>
    </reaction>
</comment>
<dbReference type="RefSeq" id="WP_166226792.1">
    <property type="nucleotide sequence ID" value="NZ_CP049989.1"/>
</dbReference>
<dbReference type="Gene3D" id="3.90.1150.10">
    <property type="entry name" value="Aspartate Aminotransferase, domain 1"/>
    <property type="match status" value="1"/>
</dbReference>
<accession>A0A6G8IGU5</accession>
<name>A0A6G8IGU5_9BURK</name>
<protein>
    <submittedName>
        <fullName evidence="8">Cystathionine beta-lyase</fullName>
        <ecNumber evidence="8">4.4.1.8</ecNumber>
    </submittedName>
</protein>
<evidence type="ECO:0000313" key="8">
    <source>
        <dbReference type="EMBL" id="QIM52190.1"/>
    </source>
</evidence>
<dbReference type="PANTHER" id="PTHR43500:SF1">
    <property type="entry name" value="CYSTATHIONINE BETA-LYASE-RELATED"/>
    <property type="match status" value="1"/>
</dbReference>
<gene>
    <name evidence="8" type="ORF">G9Q37_08560</name>
</gene>
<dbReference type="PANTHER" id="PTHR43500">
    <property type="entry name" value="CYSTATHIONINE BETA-LYASE-RELATED"/>
    <property type="match status" value="1"/>
</dbReference>
<organism evidence="8 9">
    <name type="scientific">Hydrogenophaga crocea</name>
    <dbReference type="NCBI Taxonomy" id="2716225"/>
    <lineage>
        <taxon>Bacteria</taxon>
        <taxon>Pseudomonadati</taxon>
        <taxon>Pseudomonadota</taxon>
        <taxon>Betaproteobacteria</taxon>
        <taxon>Burkholderiales</taxon>
        <taxon>Comamonadaceae</taxon>
        <taxon>Hydrogenophaga</taxon>
    </lineage>
</organism>